<feature type="compositionally biased region" description="Acidic residues" evidence="6">
    <location>
        <begin position="1498"/>
        <end position="1512"/>
    </location>
</feature>
<feature type="compositionally biased region" description="Low complexity" evidence="6">
    <location>
        <begin position="737"/>
        <end position="746"/>
    </location>
</feature>
<dbReference type="Proteomes" id="UP000179807">
    <property type="component" value="Unassembled WGS sequence"/>
</dbReference>
<dbReference type="SMART" id="SM00320">
    <property type="entry name" value="WD40"/>
    <property type="match status" value="3"/>
</dbReference>
<proteinExistence type="inferred from homology"/>
<dbReference type="PANTHER" id="PTHR22842:SF3">
    <property type="entry name" value="WD REPEAT DOMAIN-CONTAINING PROTEIN 83"/>
    <property type="match status" value="1"/>
</dbReference>
<dbReference type="InterPro" id="IPR051980">
    <property type="entry name" value="WD_repeat_MORG1"/>
</dbReference>
<evidence type="ECO:0000256" key="4">
    <source>
        <dbReference type="PROSITE-ProRule" id="PRU00221"/>
    </source>
</evidence>
<feature type="compositionally biased region" description="Polar residues" evidence="6">
    <location>
        <begin position="1479"/>
        <end position="1495"/>
    </location>
</feature>
<dbReference type="GeneID" id="94827941"/>
<comment type="similarity">
    <text evidence="3">Belongs to the WD repeat MORG1 family.</text>
</comment>
<feature type="compositionally biased region" description="Basic and acidic residues" evidence="6">
    <location>
        <begin position="1827"/>
        <end position="1849"/>
    </location>
</feature>
<protein>
    <submittedName>
        <fullName evidence="7">Uncharacterized protein</fullName>
    </submittedName>
</protein>
<evidence type="ECO:0000313" key="7">
    <source>
        <dbReference type="EMBL" id="OHT03440.1"/>
    </source>
</evidence>
<name>A0A1J4JY98_9EUKA</name>
<reference evidence="7" key="1">
    <citation type="submission" date="2016-10" db="EMBL/GenBank/DDBJ databases">
        <authorList>
            <person name="Benchimol M."/>
            <person name="Almeida L.G."/>
            <person name="Vasconcelos A.T."/>
            <person name="Perreira-Neves A."/>
            <person name="Rosa I.A."/>
            <person name="Tasca T."/>
            <person name="Bogo M.R."/>
            <person name="de Souza W."/>
        </authorList>
    </citation>
    <scope>NUCLEOTIDE SEQUENCE [LARGE SCALE GENOMIC DNA]</scope>
    <source>
        <strain evidence="7">K</strain>
    </source>
</reference>
<dbReference type="GO" id="GO:0005737">
    <property type="term" value="C:cytoplasm"/>
    <property type="evidence" value="ECO:0007669"/>
    <property type="project" value="UniProtKB-SubCell"/>
</dbReference>
<dbReference type="GO" id="GO:0000398">
    <property type="term" value="P:mRNA splicing, via spliceosome"/>
    <property type="evidence" value="ECO:0007669"/>
    <property type="project" value="TreeGrafter"/>
</dbReference>
<dbReference type="SUPFAM" id="SSF50998">
    <property type="entry name" value="Quinoprotein alcohol dehydrogenase-like"/>
    <property type="match status" value="1"/>
</dbReference>
<keyword evidence="2" id="KW-0963">Cytoplasm</keyword>
<feature type="coiled-coil region" evidence="5">
    <location>
        <begin position="841"/>
        <end position="868"/>
    </location>
</feature>
<feature type="compositionally biased region" description="Basic residues" evidence="6">
    <location>
        <begin position="1941"/>
        <end position="1955"/>
    </location>
</feature>
<dbReference type="EMBL" id="MLAK01000827">
    <property type="protein sequence ID" value="OHT03440.1"/>
    <property type="molecule type" value="Genomic_DNA"/>
</dbReference>
<feature type="compositionally biased region" description="Polar residues" evidence="6">
    <location>
        <begin position="1540"/>
        <end position="1563"/>
    </location>
</feature>
<dbReference type="InterPro" id="IPR011047">
    <property type="entry name" value="Quinoprotein_ADH-like_sf"/>
</dbReference>
<dbReference type="InterPro" id="IPR001680">
    <property type="entry name" value="WD40_rpt"/>
</dbReference>
<feature type="region of interest" description="Disordered" evidence="6">
    <location>
        <begin position="1478"/>
        <end position="1580"/>
    </location>
</feature>
<dbReference type="OrthoDB" id="10631921at2759"/>
<feature type="region of interest" description="Disordered" evidence="6">
    <location>
        <begin position="1749"/>
        <end position="1956"/>
    </location>
</feature>
<evidence type="ECO:0000256" key="5">
    <source>
        <dbReference type="SAM" id="Coils"/>
    </source>
</evidence>
<keyword evidence="8" id="KW-1185">Reference proteome</keyword>
<feature type="compositionally biased region" description="Basic residues" evidence="6">
    <location>
        <begin position="1766"/>
        <end position="1794"/>
    </location>
</feature>
<dbReference type="GO" id="GO:0071013">
    <property type="term" value="C:catalytic step 2 spliceosome"/>
    <property type="evidence" value="ECO:0007669"/>
    <property type="project" value="TreeGrafter"/>
</dbReference>
<feature type="compositionally biased region" description="Polar residues" evidence="6">
    <location>
        <begin position="1514"/>
        <end position="1531"/>
    </location>
</feature>
<dbReference type="PROSITE" id="PS50294">
    <property type="entry name" value="WD_REPEATS_REGION"/>
    <property type="match status" value="1"/>
</dbReference>
<feature type="repeat" description="WD" evidence="4">
    <location>
        <begin position="195"/>
        <end position="228"/>
    </location>
</feature>
<accession>A0A1J4JY98</accession>
<comment type="caution">
    <text evidence="7">The sequence shown here is derived from an EMBL/GenBank/DDBJ whole genome shotgun (WGS) entry which is preliminary data.</text>
</comment>
<evidence type="ECO:0000256" key="3">
    <source>
        <dbReference type="ARBA" id="ARBA00038145"/>
    </source>
</evidence>
<keyword evidence="4" id="KW-0853">WD repeat</keyword>
<feature type="compositionally biased region" description="Acidic residues" evidence="6">
    <location>
        <begin position="1752"/>
        <end position="1761"/>
    </location>
</feature>
<evidence type="ECO:0000256" key="2">
    <source>
        <dbReference type="ARBA" id="ARBA00022490"/>
    </source>
</evidence>
<comment type="subcellular location">
    <subcellularLocation>
        <location evidence="1">Cytoplasm</location>
    </subcellularLocation>
</comment>
<dbReference type="RefSeq" id="XP_068356576.1">
    <property type="nucleotide sequence ID" value="XM_068493237.1"/>
</dbReference>
<evidence type="ECO:0000256" key="1">
    <source>
        <dbReference type="ARBA" id="ARBA00004496"/>
    </source>
</evidence>
<gene>
    <name evidence="7" type="ORF">TRFO_06680</name>
</gene>
<dbReference type="InterPro" id="IPR036322">
    <property type="entry name" value="WD40_repeat_dom_sf"/>
</dbReference>
<feature type="region of interest" description="Disordered" evidence="6">
    <location>
        <begin position="1342"/>
        <end position="1370"/>
    </location>
</feature>
<dbReference type="InterPro" id="IPR015943">
    <property type="entry name" value="WD40/YVTN_repeat-like_dom_sf"/>
</dbReference>
<dbReference type="VEuPathDB" id="TrichDB:TRFO_06680"/>
<evidence type="ECO:0000313" key="8">
    <source>
        <dbReference type="Proteomes" id="UP000179807"/>
    </source>
</evidence>
<organism evidence="7 8">
    <name type="scientific">Tritrichomonas foetus</name>
    <dbReference type="NCBI Taxonomy" id="1144522"/>
    <lineage>
        <taxon>Eukaryota</taxon>
        <taxon>Metamonada</taxon>
        <taxon>Parabasalia</taxon>
        <taxon>Tritrichomonadida</taxon>
        <taxon>Tritrichomonadidae</taxon>
        <taxon>Tritrichomonas</taxon>
    </lineage>
</organism>
<dbReference type="PROSITE" id="PS50082">
    <property type="entry name" value="WD_REPEATS_2"/>
    <property type="match status" value="1"/>
</dbReference>
<feature type="region of interest" description="Disordered" evidence="6">
    <location>
        <begin position="675"/>
        <end position="746"/>
    </location>
</feature>
<evidence type="ECO:0000256" key="6">
    <source>
        <dbReference type="SAM" id="MobiDB-lite"/>
    </source>
</evidence>
<keyword evidence="5" id="KW-0175">Coiled coil</keyword>
<feature type="compositionally biased region" description="Acidic residues" evidence="6">
    <location>
        <begin position="1346"/>
        <end position="1356"/>
    </location>
</feature>
<sequence>MDAFFVKCYEFVHPYFLRLWCPSSFEGSSLLLTFDGVKIRLLNYLTKHTIKEVDFLNHLALSYVISIYHPMYPSKAIFLLVKDRRNLWAYDDQLSVIQSLSIDTSLIILAMVWSQSQQILYISGNFGWMRALKLKVTTSISGTLCEWIPIWTKHDSGQWMQHLALDENRKYLFGASGVEVFVWSLVDGQLFLKFDTKHQYAITKLKYSHDHLMLFTTSSDGTIKIWRIFERKPDLIRTIKQSPLGPMHLEIDNHTFITMSYERIIRRYNMINGNIMGSLNLEPSVTLDCKNIDRPLQLGLNFSDSEKGRREWLFESEDTKITMYEVHYAPSELSICCDVVSHLFVDNQSRIFALCRNNILHMLYTDASEGKTFDIDTMSLANDPDQMLNPSLVLHAEYANNFLYFTFENGEMKAFDTINYQLFEFHEPDLESTITSICITHDVLSSRHPYCQNRPDVESLLLSCSSKGGLTIHCPGCYNFVASWKLQNDKVVQMKEIPERKLIALIDPTHLRIYKQVDSLLKEACFIMFDDYEIATIFTMAAKDLIIVGMLSGKASIFDLIEEDGQISLKHRLTIRMHENKITTILACCELKKIDECAEIYDSFNLDGLVCSICVDDSMKIYDCYTGVLQYFSDLPVHQSSHDAAFVYQAKIMLALSIDQNIRLLDWPNFERIYPTPPESSDSSQPPTAPLSDSDDSEYYYSRKDSNLEDENSEFPINVDEKNPDTLSPMRSKLESNHVSSSSSNLSGKDIFRNGSFASLSQNSKKSNYSTSSFGFGFKNMNSHQKKPANIENKSDFLLKDDEPQVFLDEKGQIIDPATIPTVKRQKVDLVFENGYPKLKFEQADDNINETEEEEEEEENNEVEIHQDFYLNDLIKPREIHHIGDKPTAQSSVDETIERNRKVLQSVLMSDPETAEIIQTKRVTKIRRVREDEILENEFFDYLFSPDIKNYPSKKHKKRTATPVRSFKFPTEKPQKIPRIGHRRKTRTAKPRTKHFLIIEFENGQTMKTSEMTMEIMQQIANANIKTDQASPDLTPGWVFQRALADLTMNRQRKIRPLLVREQELVALPILTLTQAGVNIGANFHRYFNAKPYKKFVEDTVGTYVTITHNGSVHKNRFMHWEGVEFNLDNFQKKSNVIRLQTVVEDIPYEEEEEDKEEIVTDGNLLISEILARARRVRRDETEDSFVPFDPINYPKNKDQPQIGGNFNFFEKNDPLNQSFIASSPSVKAITSIIDDNDDNPLFSLIKNTPAMSPDQIHAQLHDDRLNSITMYQKSTGDDVAFPSITNSFTFQGLTGGGGLSNGLGRPASPRPMDALAELTKKMEIGQPLLPVISEDYLIESSTNTSDDDDFDDESESSLSDTRMHGSKLTRTQSIIQESLQRNDFKALRDALSEAGLLCEAGLIDLPRWQPTVNFMTHHQKRGYHKGMQLESSSSSEQLPLNNNNVKNESASTMSTTNDSFQNMIDPENIINKVKKITQKTSQSGKSKNNINSRATESETESDYSEEEEDIDNLISSISQHKKSGQVTQLPLNHPRKSNKASYNTSQGSFASGRSTNSNNSVGNELGSKKDHKKLYKAPKDNLKFKKKAKKIKEIKIKGEVIRQPKMHEIIPGQTIFQSSKIKSLLKDRPDHIDIDFGDGNLYQAGLRKYFVKSLLKEGPKFTRHNPHSKNPLMMAHGSDSDGEAIFDETIKNVKVNIKVSKSFGSMPLPRLSPRNSSDNEQIIRYEEEEEEEEEEFFDSEIEDLLNSSTEYESEYYDSEDDSGKKVKKKRYKKKKPKKKPLKKKGKKRKKAKKANGEYSYSSSEEEDQKLKEPTISWNNPLGNRQPKSETKKHVEKKKEEPVETDDKYIIMGTIKSQVKPQTRNRRNQRTKKPVTNKEEEDNVDYLKEMNDILNKVQEEESQSSEYYYEEEDEEEEEGFLIEENPEQVMDTIIEETSKETKKKPKKKLKKKYSSKSRLLEDEDDAKLLESLVTSTKTSNNIEMNLGELMRAKASKSPEKVRPAALGKHIDYQKNKFQSLKRNRVIRINKNGWEMKVMAKSTNDLLKKKEGIPRRKLFMLKRIDMSRVPQIILSYEAQTLWDQKTGKLRRNSFDETQRDKNAKY</sequence>
<dbReference type="PANTHER" id="PTHR22842">
    <property type="entry name" value="WD40 REPEAT PROTEIN"/>
    <property type="match status" value="1"/>
</dbReference>
<dbReference type="Gene3D" id="2.130.10.10">
    <property type="entry name" value="YVTN repeat-like/Quinoprotein amine dehydrogenase"/>
    <property type="match status" value="1"/>
</dbReference>
<dbReference type="SUPFAM" id="SSF50978">
    <property type="entry name" value="WD40 repeat-like"/>
    <property type="match status" value="1"/>
</dbReference>
<feature type="compositionally biased region" description="Basic residues" evidence="6">
    <location>
        <begin position="1863"/>
        <end position="1875"/>
    </location>
</feature>
<feature type="compositionally biased region" description="Acidic residues" evidence="6">
    <location>
        <begin position="1900"/>
        <end position="1926"/>
    </location>
</feature>